<name>A0ABV3MS74_9GAMM</name>
<gene>
    <name evidence="2" type="ORF">ABVT42_16340</name>
</gene>
<dbReference type="EMBL" id="JBFDAH010000020">
    <property type="protein sequence ID" value="MEW4367043.1"/>
    <property type="molecule type" value="Genomic_DNA"/>
</dbReference>
<dbReference type="RefSeq" id="WP_367024111.1">
    <property type="nucleotide sequence ID" value="NZ_JBFDAH010000020.1"/>
</dbReference>
<evidence type="ECO:0000313" key="2">
    <source>
        <dbReference type="EMBL" id="MEW4367043.1"/>
    </source>
</evidence>
<keyword evidence="3" id="KW-1185">Reference proteome</keyword>
<accession>A0ABV3MS74</accession>
<reference evidence="2 3" key="1">
    <citation type="submission" date="2024-06" db="EMBL/GenBank/DDBJ databases">
        <title>Aliikangiella maris sp. nov., sp. nov., a phycosphere bacterium isolated from seawater and ecosystem role in Phaeocystis globosa blooms.</title>
        <authorList>
            <person name="Li F."/>
        </authorList>
    </citation>
    <scope>NUCLEOTIDE SEQUENCE [LARGE SCALE GENOMIC DNA]</scope>
    <source>
        <strain evidence="2 3">GXAS 306</strain>
    </source>
</reference>
<feature type="non-terminal residue" evidence="2">
    <location>
        <position position="1"/>
    </location>
</feature>
<dbReference type="Proteomes" id="UP001554427">
    <property type="component" value="Unassembled WGS sequence"/>
</dbReference>
<comment type="caution">
    <text evidence="2">The sequence shown here is derived from an EMBL/GenBank/DDBJ whole genome shotgun (WGS) entry which is preliminary data.</text>
</comment>
<feature type="region of interest" description="Disordered" evidence="1">
    <location>
        <begin position="158"/>
        <end position="189"/>
    </location>
</feature>
<sequence>LEFEINTECKTRDDIFIKQFLWRLTDEQNFPQHLWRIVEKIGHYHGLTIQSWYTEDDVIDDLVHLIKIQTIIVYNCLIRDEYELEGFLGDYGWGDNQIEYLERYRAENGEYDPNYFWPLEEYYKLLDTNPTAAGIAKKFREKHTRRVEAERRLVANKEQSKEKTTYGAGVEQSEYIGDNAEGNRTEQEKVVPNNNSSVFPLKFDNSSGIKTWESPAGLKYGPDPSPNFGNRIQHVLNHAEDIPNRPGKHGVFDSRKEALQLTDEAWKMVLSGDSSVIHTVNPARGRAPARDVYLVPMNQRTGYVGGQWGNANGLPEASHLRLVIENGNNVVSSFPVIP</sequence>
<evidence type="ECO:0000256" key="1">
    <source>
        <dbReference type="SAM" id="MobiDB-lite"/>
    </source>
</evidence>
<evidence type="ECO:0000313" key="3">
    <source>
        <dbReference type="Proteomes" id="UP001554427"/>
    </source>
</evidence>
<protein>
    <submittedName>
        <fullName evidence="2">Uncharacterized protein</fullName>
    </submittedName>
</protein>
<organism evidence="2 3">
    <name type="scientific">Aliikangiella maris</name>
    <dbReference type="NCBI Taxonomy" id="3162458"/>
    <lineage>
        <taxon>Bacteria</taxon>
        <taxon>Pseudomonadati</taxon>
        <taxon>Pseudomonadota</taxon>
        <taxon>Gammaproteobacteria</taxon>
        <taxon>Oceanospirillales</taxon>
        <taxon>Pleioneaceae</taxon>
        <taxon>Aliikangiella</taxon>
    </lineage>
</organism>
<proteinExistence type="predicted"/>